<name>A0A917FC88_9PROT</name>
<proteinExistence type="predicted"/>
<organism evidence="3 4">
    <name type="scientific">Terasakiella brassicae</name>
    <dbReference type="NCBI Taxonomy" id="1634917"/>
    <lineage>
        <taxon>Bacteria</taxon>
        <taxon>Pseudomonadati</taxon>
        <taxon>Pseudomonadota</taxon>
        <taxon>Alphaproteobacteria</taxon>
        <taxon>Rhodospirillales</taxon>
        <taxon>Terasakiellaceae</taxon>
        <taxon>Terasakiella</taxon>
    </lineage>
</organism>
<dbReference type="SUPFAM" id="SSF55073">
    <property type="entry name" value="Nucleotide cyclase"/>
    <property type="match status" value="1"/>
</dbReference>
<feature type="domain" description="GGDEF" evidence="2">
    <location>
        <begin position="131"/>
        <end position="254"/>
    </location>
</feature>
<keyword evidence="4" id="KW-1185">Reference proteome</keyword>
<dbReference type="Gene3D" id="3.30.70.270">
    <property type="match status" value="1"/>
</dbReference>
<accession>A0A917FC88</accession>
<dbReference type="InterPro" id="IPR029787">
    <property type="entry name" value="Nucleotide_cyclase"/>
</dbReference>
<reference evidence="3" key="2">
    <citation type="submission" date="2020-09" db="EMBL/GenBank/DDBJ databases">
        <authorList>
            <person name="Sun Q."/>
            <person name="Zhou Y."/>
        </authorList>
    </citation>
    <scope>NUCLEOTIDE SEQUENCE</scope>
    <source>
        <strain evidence="3">CGMCC 1.15254</strain>
    </source>
</reference>
<dbReference type="AlphaFoldDB" id="A0A917FC88"/>
<protein>
    <recommendedName>
        <fullName evidence="2">GGDEF domain-containing protein</fullName>
    </recommendedName>
</protein>
<dbReference type="EMBL" id="BMHV01000014">
    <property type="protein sequence ID" value="GGF67295.1"/>
    <property type="molecule type" value="Genomic_DNA"/>
</dbReference>
<evidence type="ECO:0000313" key="3">
    <source>
        <dbReference type="EMBL" id="GGF67295.1"/>
    </source>
</evidence>
<feature type="compositionally biased region" description="Low complexity" evidence="1">
    <location>
        <begin position="21"/>
        <end position="37"/>
    </location>
</feature>
<dbReference type="NCBIfam" id="TIGR00254">
    <property type="entry name" value="GGDEF"/>
    <property type="match status" value="1"/>
</dbReference>
<evidence type="ECO:0000313" key="4">
    <source>
        <dbReference type="Proteomes" id="UP000632498"/>
    </source>
</evidence>
<dbReference type="PROSITE" id="PS50887">
    <property type="entry name" value="GGDEF"/>
    <property type="match status" value="1"/>
</dbReference>
<dbReference type="InterPro" id="IPR000160">
    <property type="entry name" value="GGDEF_dom"/>
</dbReference>
<dbReference type="Pfam" id="PF00990">
    <property type="entry name" value="GGDEF"/>
    <property type="match status" value="1"/>
</dbReference>
<evidence type="ECO:0000256" key="1">
    <source>
        <dbReference type="SAM" id="MobiDB-lite"/>
    </source>
</evidence>
<dbReference type="RefSeq" id="WP_188664843.1">
    <property type="nucleotide sequence ID" value="NZ_BMHV01000014.1"/>
</dbReference>
<evidence type="ECO:0000259" key="2">
    <source>
        <dbReference type="PROSITE" id="PS50887"/>
    </source>
</evidence>
<dbReference type="SMART" id="SM00267">
    <property type="entry name" value="GGDEF"/>
    <property type="match status" value="1"/>
</dbReference>
<dbReference type="InterPro" id="IPR043128">
    <property type="entry name" value="Rev_trsase/Diguanyl_cyclase"/>
</dbReference>
<comment type="caution">
    <text evidence="3">The sequence shown here is derived from an EMBL/GenBank/DDBJ whole genome shotgun (WGS) entry which is preliminary data.</text>
</comment>
<reference evidence="3" key="1">
    <citation type="journal article" date="2014" name="Int. J. Syst. Evol. Microbiol.">
        <title>Complete genome sequence of Corynebacterium casei LMG S-19264T (=DSM 44701T), isolated from a smear-ripened cheese.</title>
        <authorList>
            <consortium name="US DOE Joint Genome Institute (JGI-PGF)"/>
            <person name="Walter F."/>
            <person name="Albersmeier A."/>
            <person name="Kalinowski J."/>
            <person name="Ruckert C."/>
        </authorList>
    </citation>
    <scope>NUCLEOTIDE SEQUENCE</scope>
    <source>
        <strain evidence="3">CGMCC 1.15254</strain>
    </source>
</reference>
<dbReference type="Proteomes" id="UP000632498">
    <property type="component" value="Unassembled WGS sequence"/>
</dbReference>
<gene>
    <name evidence="3" type="ORF">GCM10011332_21750</name>
</gene>
<sequence>MFEMVCVMPIDDIKATDALKPYSGQSGQSGGRPSYGSFKGRHKYPPVKRTIHDVTSFMNIPQDELTPAVSEAIVSLMEEVDHLREELSMTHSFDEKLSSAMDRHMDLPVLTRHALCRDISVMTTRIGKTISSATFVYFQIANFAEIKKRAGLLAGDTVIREVAEILSGHLRETDRIGTLGGDGFGIVLTLSDFEASLTKVDHLVEQVQQGPILFDGRVMDVEIAYGLHSLHVGEKVDVILNEADKDLHKRFVRL</sequence>
<feature type="region of interest" description="Disordered" evidence="1">
    <location>
        <begin position="19"/>
        <end position="39"/>
    </location>
</feature>